<comment type="caution">
    <text evidence="3">The sequence shown here is derived from an EMBL/GenBank/DDBJ whole genome shotgun (WGS) entry which is preliminary data.</text>
</comment>
<dbReference type="InterPro" id="IPR011990">
    <property type="entry name" value="TPR-like_helical_dom_sf"/>
</dbReference>
<feature type="non-terminal residue" evidence="3">
    <location>
        <position position="1"/>
    </location>
</feature>
<dbReference type="Pfam" id="PF08336">
    <property type="entry name" value="P4Ha_N"/>
    <property type="match status" value="1"/>
</dbReference>
<dbReference type="FunFam" id="1.25.40.10:FF:000161">
    <property type="entry name" value="prolyl 4-hydroxylase subunit alpha-3 isoform X1"/>
    <property type="match status" value="1"/>
</dbReference>
<gene>
    <name evidence="3" type="primary">P4ha3</name>
    <name evidence="3" type="ORF">GLAPRA_R06972</name>
</gene>
<organism evidence="3 4">
    <name type="scientific">Glareola pratincola</name>
    <name type="common">Collared pratincole</name>
    <name type="synonym">Hirundo pratincola</name>
    <dbReference type="NCBI Taxonomy" id="43316"/>
    <lineage>
        <taxon>Eukaryota</taxon>
        <taxon>Metazoa</taxon>
        <taxon>Chordata</taxon>
        <taxon>Craniata</taxon>
        <taxon>Vertebrata</taxon>
        <taxon>Euteleostomi</taxon>
        <taxon>Archelosauria</taxon>
        <taxon>Archosauria</taxon>
        <taxon>Dinosauria</taxon>
        <taxon>Saurischia</taxon>
        <taxon>Theropoda</taxon>
        <taxon>Coelurosauria</taxon>
        <taxon>Aves</taxon>
        <taxon>Neognathae</taxon>
        <taxon>Neoaves</taxon>
        <taxon>Charadriiformes</taxon>
        <taxon>Glareolidae</taxon>
        <taxon>Glareola</taxon>
    </lineage>
</organism>
<sequence>ALHAGFKEVEQELPGAEDLDGAAQALMRLQDVYALSVKGMANGVFQRAGAGRPPLYSPGRRVSLSADDCFHVGKVAYDTGDYYHSIAWLEEAVGLFRLSYGSWNPEDRSSLEDALDHLAFSYFMAGNISHALSLSREFLHYDPSNQRVARNVAKYEKLLEMGMAGGCHGPPPHHCPPSYVFLGPLFPQPAPERHPHLGCSYETNGSPYLLLQPAKKEMVWIQPYVALYHDFVSDAEAETIKGLAGPWV</sequence>
<evidence type="ECO:0000313" key="4">
    <source>
        <dbReference type="Proteomes" id="UP000583049"/>
    </source>
</evidence>
<feature type="domain" description="Prolyl 4-hydroxylase peptide-substrate-binding" evidence="2">
    <location>
        <begin position="66"/>
        <end position="160"/>
    </location>
</feature>
<accession>A0A7L4MNK8</accession>
<dbReference type="InterPro" id="IPR013547">
    <property type="entry name" value="P4H_N"/>
</dbReference>
<dbReference type="Pfam" id="PF23558">
    <property type="entry name" value="TPR_P4H"/>
    <property type="match status" value="1"/>
</dbReference>
<reference evidence="3 4" key="1">
    <citation type="submission" date="2019-09" db="EMBL/GenBank/DDBJ databases">
        <title>Bird 10,000 Genomes (B10K) Project - Family phase.</title>
        <authorList>
            <person name="Zhang G."/>
        </authorList>
    </citation>
    <scope>NUCLEOTIDE SEQUENCE [LARGE SCALE GENOMIC DNA]</scope>
    <source>
        <strain evidence="3">B10K-CU-031-08</strain>
        <tissue evidence="3">Muscle</tissue>
    </source>
</reference>
<dbReference type="GO" id="GO:0004656">
    <property type="term" value="F:procollagen-proline 4-dioxygenase activity"/>
    <property type="evidence" value="ECO:0007669"/>
    <property type="project" value="InterPro"/>
</dbReference>
<name>A0A7L4MNK8_GLAPT</name>
<protein>
    <submittedName>
        <fullName evidence="3">P4HA3 hydroxylase</fullName>
    </submittedName>
</protein>
<dbReference type="InterPro" id="IPR059068">
    <property type="entry name" value="TPR_P4H"/>
</dbReference>
<evidence type="ECO:0000313" key="3">
    <source>
        <dbReference type="EMBL" id="NXY79276.1"/>
    </source>
</evidence>
<dbReference type="Gene3D" id="1.25.40.10">
    <property type="entry name" value="Tetratricopeptide repeat domain"/>
    <property type="match status" value="1"/>
</dbReference>
<dbReference type="AlphaFoldDB" id="A0A7L4MNK8"/>
<dbReference type="SUPFAM" id="SSF48452">
    <property type="entry name" value="TPR-like"/>
    <property type="match status" value="1"/>
</dbReference>
<evidence type="ECO:0000259" key="1">
    <source>
        <dbReference type="Pfam" id="PF08336"/>
    </source>
</evidence>
<feature type="domain" description="Prolyl 4-hydroxylase N-terminal" evidence="1">
    <location>
        <begin position="9"/>
        <end position="46"/>
    </location>
</feature>
<evidence type="ECO:0000259" key="2">
    <source>
        <dbReference type="Pfam" id="PF23558"/>
    </source>
</evidence>
<keyword evidence="4" id="KW-1185">Reference proteome</keyword>
<proteinExistence type="predicted"/>
<dbReference type="EMBL" id="VWPO01005289">
    <property type="protein sequence ID" value="NXY79276.1"/>
    <property type="molecule type" value="Genomic_DNA"/>
</dbReference>
<feature type="non-terminal residue" evidence="3">
    <location>
        <position position="248"/>
    </location>
</feature>
<dbReference type="GO" id="GO:0005783">
    <property type="term" value="C:endoplasmic reticulum"/>
    <property type="evidence" value="ECO:0007669"/>
    <property type="project" value="InterPro"/>
</dbReference>
<dbReference type="Proteomes" id="UP000583049">
    <property type="component" value="Unassembled WGS sequence"/>
</dbReference>